<sequence length="522" mass="57705">MSWSEVKQAAEENRYELVLFGSVISERISVSGLDPAIFQLTRLNFLQISNTSLNHVPDEIGNLINLRTLDMHRNAIKSIPSTIGKLKDVKAIDFSGNSLEKLPAEIGHMEHLQTLNLNCNALTTVPPLRNAKNLARLDISHNRLESLPEGIFNLELIAEIYAANNLIQALGNEVGCLHVLKVLDLSENKLEAIPCELADCLKLKDLNLKENPIKDNRLGKLIKQCKTKAVLDYIATLDKEKGKGKKGGKKARNKRASEGDKEAQDADSQLPLIQVIHSDRIKVTVQPSVLQVRPYIVCTLVKDLDLSVPAMFKKFIAVQSQLHESLCDSRVLATIATHSLETLSLPLTYDAGKSEEVEILPLGRQKPVKAKELVDNLKAEAIKQKQKTKRNPLKTGLYKYLNLVDGVEMFSYLRDDTGAVVSLPPVTNSEASKIKASKQDVLVELTSSKELAVCKQVMDSLILKMIEAGLKSCPSASEVQATKQPQLVLEQVRVVNDEGQLKVVYPSHVDLSSDSVKVIFPQ</sequence>
<dbReference type="Pfam" id="PF13855">
    <property type="entry name" value="LRR_8"/>
    <property type="match status" value="1"/>
</dbReference>
<dbReference type="KEGG" id="nve:5515504"/>
<dbReference type="Pfam" id="PF00560">
    <property type="entry name" value="LRR_1"/>
    <property type="match status" value="1"/>
</dbReference>
<name>A7RY02_NEMVE</name>
<dbReference type="SUPFAM" id="SSF52058">
    <property type="entry name" value="L domain-like"/>
    <property type="match status" value="1"/>
</dbReference>
<keyword evidence="5" id="KW-1185">Reference proteome</keyword>
<dbReference type="SMART" id="SM00369">
    <property type="entry name" value="LRR_TYP"/>
    <property type="match status" value="5"/>
</dbReference>
<dbReference type="OrthoDB" id="67933at2759"/>
<evidence type="ECO:0000313" key="4">
    <source>
        <dbReference type="EMBL" id="EDO43554.1"/>
    </source>
</evidence>
<dbReference type="InterPro" id="IPR003591">
    <property type="entry name" value="Leu-rich_rpt_typical-subtyp"/>
</dbReference>
<protein>
    <recommendedName>
        <fullName evidence="6">Leucine-rich repeat-containing protein 47</fullName>
    </recommendedName>
</protein>
<feature type="region of interest" description="Disordered" evidence="3">
    <location>
        <begin position="241"/>
        <end position="265"/>
    </location>
</feature>
<proteinExistence type="predicted"/>
<gene>
    <name evidence="4" type="ORF">NEMVEDRAFT_v1g203816</name>
</gene>
<dbReference type="HOGENOM" id="CLU_034522_0_0_1"/>
<dbReference type="Gene3D" id="3.80.10.10">
    <property type="entry name" value="Ribonuclease Inhibitor"/>
    <property type="match status" value="1"/>
</dbReference>
<evidence type="ECO:0000256" key="1">
    <source>
        <dbReference type="ARBA" id="ARBA00022614"/>
    </source>
</evidence>
<dbReference type="PhylomeDB" id="A7RY02"/>
<dbReference type="Gene3D" id="3.50.40.10">
    <property type="entry name" value="Phenylalanyl-trna Synthetase, Chain B, domain 3"/>
    <property type="match status" value="1"/>
</dbReference>
<feature type="compositionally biased region" description="Basic residues" evidence="3">
    <location>
        <begin position="242"/>
        <end position="254"/>
    </location>
</feature>
<dbReference type="PANTHER" id="PTHR10947">
    <property type="entry name" value="PHENYLALANYL-TRNA SYNTHETASE BETA CHAIN AND LEUCINE-RICH REPEAT-CONTAINING PROTEIN 47"/>
    <property type="match status" value="1"/>
</dbReference>
<accession>A7RY02</accession>
<dbReference type="STRING" id="45351.A7RY02"/>
<evidence type="ECO:0000256" key="2">
    <source>
        <dbReference type="ARBA" id="ARBA00022737"/>
    </source>
</evidence>
<dbReference type="GO" id="GO:0006432">
    <property type="term" value="P:phenylalanyl-tRNA aminoacylation"/>
    <property type="evidence" value="ECO:0007669"/>
    <property type="project" value="InterPro"/>
</dbReference>
<keyword evidence="1" id="KW-0433">Leucine-rich repeat</keyword>
<evidence type="ECO:0008006" key="6">
    <source>
        <dbReference type="Google" id="ProtNLM"/>
    </source>
</evidence>
<dbReference type="PRINTS" id="PR00019">
    <property type="entry name" value="LEURICHRPT"/>
</dbReference>
<reference evidence="4 5" key="1">
    <citation type="journal article" date="2007" name="Science">
        <title>Sea anemone genome reveals ancestral eumetazoan gene repertoire and genomic organization.</title>
        <authorList>
            <person name="Putnam N.H."/>
            <person name="Srivastava M."/>
            <person name="Hellsten U."/>
            <person name="Dirks B."/>
            <person name="Chapman J."/>
            <person name="Salamov A."/>
            <person name="Terry A."/>
            <person name="Shapiro H."/>
            <person name="Lindquist E."/>
            <person name="Kapitonov V.V."/>
            <person name="Jurka J."/>
            <person name="Genikhovich G."/>
            <person name="Grigoriev I.V."/>
            <person name="Lucas S.M."/>
            <person name="Steele R.E."/>
            <person name="Finnerty J.R."/>
            <person name="Technau U."/>
            <person name="Martindale M.Q."/>
            <person name="Rokhsar D.S."/>
        </authorList>
    </citation>
    <scope>NUCLEOTIDE SEQUENCE [LARGE SCALE GENOMIC DNA]</scope>
    <source>
        <strain evidence="5">CH2 X CH6</strain>
    </source>
</reference>
<organism evidence="4 5">
    <name type="scientific">Nematostella vectensis</name>
    <name type="common">Starlet sea anemone</name>
    <dbReference type="NCBI Taxonomy" id="45351"/>
    <lineage>
        <taxon>Eukaryota</taxon>
        <taxon>Metazoa</taxon>
        <taxon>Cnidaria</taxon>
        <taxon>Anthozoa</taxon>
        <taxon>Hexacorallia</taxon>
        <taxon>Actiniaria</taxon>
        <taxon>Edwardsiidae</taxon>
        <taxon>Nematostella</taxon>
    </lineage>
</organism>
<dbReference type="PANTHER" id="PTHR10947:SF3">
    <property type="entry name" value="LEUCINE-RICH REPEAT-CONTAINING PROTEIN 47"/>
    <property type="match status" value="1"/>
</dbReference>
<feature type="compositionally biased region" description="Basic and acidic residues" evidence="3">
    <location>
        <begin position="255"/>
        <end position="264"/>
    </location>
</feature>
<dbReference type="OMA" id="YDVKPPT"/>
<dbReference type="InterPro" id="IPR001611">
    <property type="entry name" value="Leu-rich_rpt"/>
</dbReference>
<dbReference type="InterPro" id="IPR045060">
    <property type="entry name" value="Phe-tRNA-ligase_IIc_bsu"/>
</dbReference>
<dbReference type="InterPro" id="IPR020825">
    <property type="entry name" value="Phe-tRNA_synthase-like_B3/B4"/>
</dbReference>
<dbReference type="InParanoid" id="A7RY02"/>
<dbReference type="eggNOG" id="KOG2472">
    <property type="taxonomic scope" value="Eukaryota"/>
</dbReference>
<dbReference type="InterPro" id="IPR032675">
    <property type="entry name" value="LRR_dom_sf"/>
</dbReference>
<dbReference type="AlphaFoldDB" id="A7RY02"/>
<dbReference type="GO" id="GO:0004826">
    <property type="term" value="F:phenylalanine-tRNA ligase activity"/>
    <property type="evidence" value="ECO:0007669"/>
    <property type="project" value="InterPro"/>
</dbReference>
<dbReference type="EMBL" id="DS469552">
    <property type="protein sequence ID" value="EDO43554.1"/>
    <property type="molecule type" value="Genomic_DNA"/>
</dbReference>
<keyword evidence="2" id="KW-0677">Repeat</keyword>
<evidence type="ECO:0000313" key="5">
    <source>
        <dbReference type="Proteomes" id="UP000001593"/>
    </source>
</evidence>
<dbReference type="PROSITE" id="PS51450">
    <property type="entry name" value="LRR"/>
    <property type="match status" value="3"/>
</dbReference>
<dbReference type="Proteomes" id="UP000001593">
    <property type="component" value="Unassembled WGS sequence"/>
</dbReference>
<evidence type="ECO:0000256" key="3">
    <source>
        <dbReference type="SAM" id="MobiDB-lite"/>
    </source>
</evidence>